<accession>A0A5J4WG91</accession>
<dbReference type="Gene3D" id="3.30.420.10">
    <property type="entry name" value="Ribonuclease H-like superfamily/Ribonuclease H"/>
    <property type="match status" value="1"/>
</dbReference>
<organism evidence="2 3">
    <name type="scientific">Streblomastix strix</name>
    <dbReference type="NCBI Taxonomy" id="222440"/>
    <lineage>
        <taxon>Eukaryota</taxon>
        <taxon>Metamonada</taxon>
        <taxon>Preaxostyla</taxon>
        <taxon>Oxymonadida</taxon>
        <taxon>Streblomastigidae</taxon>
        <taxon>Streblomastix</taxon>
    </lineage>
</organism>
<name>A0A5J4WG91_9EUKA</name>
<dbReference type="GO" id="GO:0003676">
    <property type="term" value="F:nucleic acid binding"/>
    <property type="evidence" value="ECO:0007669"/>
    <property type="project" value="InterPro"/>
</dbReference>
<dbReference type="OrthoDB" id="6277218at2759"/>
<dbReference type="InterPro" id="IPR036397">
    <property type="entry name" value="RNaseH_sf"/>
</dbReference>
<evidence type="ECO:0000313" key="2">
    <source>
        <dbReference type="EMBL" id="KAA6393389.1"/>
    </source>
</evidence>
<dbReference type="AlphaFoldDB" id="A0A5J4WG91"/>
<dbReference type="InterPro" id="IPR004875">
    <property type="entry name" value="DDE_SF_endonuclease_dom"/>
</dbReference>
<evidence type="ECO:0000259" key="1">
    <source>
        <dbReference type="Pfam" id="PF03184"/>
    </source>
</evidence>
<gene>
    <name evidence="2" type="ORF">EZS28_011086</name>
</gene>
<reference evidence="2 3" key="1">
    <citation type="submission" date="2019-03" db="EMBL/GenBank/DDBJ databases">
        <title>Single cell metagenomics reveals metabolic interactions within the superorganism composed of flagellate Streblomastix strix and complex community of Bacteroidetes bacteria on its surface.</title>
        <authorList>
            <person name="Treitli S.C."/>
            <person name="Kolisko M."/>
            <person name="Husnik F."/>
            <person name="Keeling P."/>
            <person name="Hampl V."/>
        </authorList>
    </citation>
    <scope>NUCLEOTIDE SEQUENCE [LARGE SCALE GENOMIC DNA]</scope>
    <source>
        <strain evidence="2">ST1C</strain>
    </source>
</reference>
<proteinExistence type="predicted"/>
<dbReference type="EMBL" id="SNRW01002246">
    <property type="protein sequence ID" value="KAA6393389.1"/>
    <property type="molecule type" value="Genomic_DNA"/>
</dbReference>
<feature type="domain" description="DDE-1" evidence="1">
    <location>
        <begin position="79"/>
        <end position="133"/>
    </location>
</feature>
<sequence length="212" mass="23955">MQGTALSSDSLIQFVIVKKLLRIQVHLIAGIRDGIDATLVDSEGTIMIGSLFCKQLHSDCGPFIDKQREKLGLDIRTPAVLQIDNCRSHLTTDALQICALNNIKMITLPPNSTIFLQRFDLGMFGSFKQHLQILRRHNTHDTTEKVIINAVSASQRALIPVKVINCFAEGSITRRVMNKERVFVNVDKQQFKEVIEAVEADKRDNVQKFWNL</sequence>
<dbReference type="Proteomes" id="UP000324800">
    <property type="component" value="Unassembled WGS sequence"/>
</dbReference>
<evidence type="ECO:0000313" key="3">
    <source>
        <dbReference type="Proteomes" id="UP000324800"/>
    </source>
</evidence>
<dbReference type="Pfam" id="PF03184">
    <property type="entry name" value="DDE_1"/>
    <property type="match status" value="1"/>
</dbReference>
<protein>
    <recommendedName>
        <fullName evidence="1">DDE-1 domain-containing protein</fullName>
    </recommendedName>
</protein>
<comment type="caution">
    <text evidence="2">The sequence shown here is derived from an EMBL/GenBank/DDBJ whole genome shotgun (WGS) entry which is preliminary data.</text>
</comment>